<evidence type="ECO:0000313" key="1">
    <source>
        <dbReference type="EMBL" id="AUB38175.1"/>
    </source>
</evidence>
<dbReference type="Proteomes" id="UP000232003">
    <property type="component" value="Chromosome"/>
</dbReference>
<reference evidence="1 2" key="1">
    <citation type="submission" date="2017-11" db="EMBL/GenBank/DDBJ databases">
        <title>Complete genome of a free-living desiccation-tolerant cyanobacterium and its photosynthetic adaptation to extreme terrestrial habitat.</title>
        <authorList>
            <person name="Shang J."/>
        </authorList>
    </citation>
    <scope>NUCLEOTIDE SEQUENCE [LARGE SCALE GENOMIC DNA]</scope>
    <source>
        <strain evidence="1 2">CCNUN1</strain>
    </source>
</reference>
<accession>A0A2K8STQ8</accession>
<sequence length="43" mass="4637">MGVSAPTGSQKSKVKNQKAKIKHDCCFRAYAQEIAQTPDKVGS</sequence>
<dbReference type="EMBL" id="CP024785">
    <property type="protein sequence ID" value="AUB38175.1"/>
    <property type="molecule type" value="Genomic_DNA"/>
</dbReference>
<name>A0A2K8STQ8_9NOSO</name>
<gene>
    <name evidence="1" type="ORF">COO91_04140</name>
</gene>
<evidence type="ECO:0000313" key="2">
    <source>
        <dbReference type="Proteomes" id="UP000232003"/>
    </source>
</evidence>
<proteinExistence type="predicted"/>
<protein>
    <submittedName>
        <fullName evidence="1">Uncharacterized protein</fullName>
    </submittedName>
</protein>
<dbReference type="KEGG" id="nfl:COO91_04140"/>
<dbReference type="AlphaFoldDB" id="A0A2K8STQ8"/>
<keyword evidence="2" id="KW-1185">Reference proteome</keyword>
<organism evidence="1 2">
    <name type="scientific">Nostoc flagelliforme CCNUN1</name>
    <dbReference type="NCBI Taxonomy" id="2038116"/>
    <lineage>
        <taxon>Bacteria</taxon>
        <taxon>Bacillati</taxon>
        <taxon>Cyanobacteriota</taxon>
        <taxon>Cyanophyceae</taxon>
        <taxon>Nostocales</taxon>
        <taxon>Nostocaceae</taxon>
        <taxon>Nostoc</taxon>
    </lineage>
</organism>